<dbReference type="EMBL" id="JAJFAZ020000002">
    <property type="protein sequence ID" value="KAI5345166.1"/>
    <property type="molecule type" value="Genomic_DNA"/>
</dbReference>
<evidence type="ECO:0000313" key="3">
    <source>
        <dbReference type="Proteomes" id="UP001054821"/>
    </source>
</evidence>
<keyword evidence="1" id="KW-1133">Transmembrane helix</keyword>
<feature type="transmembrane region" description="Helical" evidence="1">
    <location>
        <begin position="163"/>
        <end position="188"/>
    </location>
</feature>
<dbReference type="AlphaFoldDB" id="A0AAD4WMZ9"/>
<protein>
    <submittedName>
        <fullName evidence="2">Uncharacterized protein</fullName>
    </submittedName>
</protein>
<accession>A0AAD4WMZ9</accession>
<dbReference type="Proteomes" id="UP001054821">
    <property type="component" value="Chromosome 2"/>
</dbReference>
<keyword evidence="1" id="KW-0812">Transmembrane</keyword>
<reference evidence="2 3" key="1">
    <citation type="journal article" date="2022" name="G3 (Bethesda)">
        <title>Whole-genome sequence and methylome profiling of the almond [Prunus dulcis (Mill.) D.A. Webb] cultivar 'Nonpareil'.</title>
        <authorList>
            <person name="D'Amico-Willman K.M."/>
            <person name="Ouma W.Z."/>
            <person name="Meulia T."/>
            <person name="Sideli G.M."/>
            <person name="Gradziel T.M."/>
            <person name="Fresnedo-Ramirez J."/>
        </authorList>
    </citation>
    <scope>NUCLEOTIDE SEQUENCE [LARGE SCALE GENOMIC DNA]</scope>
    <source>
        <strain evidence="2">Clone GOH B32 T37-40</strain>
    </source>
</reference>
<dbReference type="InterPro" id="IPR036691">
    <property type="entry name" value="Endo/exonu/phosph_ase_sf"/>
</dbReference>
<organism evidence="2 3">
    <name type="scientific">Prunus dulcis</name>
    <name type="common">Almond</name>
    <name type="synonym">Amygdalus dulcis</name>
    <dbReference type="NCBI Taxonomy" id="3755"/>
    <lineage>
        <taxon>Eukaryota</taxon>
        <taxon>Viridiplantae</taxon>
        <taxon>Streptophyta</taxon>
        <taxon>Embryophyta</taxon>
        <taxon>Tracheophyta</taxon>
        <taxon>Spermatophyta</taxon>
        <taxon>Magnoliopsida</taxon>
        <taxon>eudicotyledons</taxon>
        <taxon>Gunneridae</taxon>
        <taxon>Pentapetalae</taxon>
        <taxon>rosids</taxon>
        <taxon>fabids</taxon>
        <taxon>Rosales</taxon>
        <taxon>Rosaceae</taxon>
        <taxon>Amygdaloideae</taxon>
        <taxon>Amygdaleae</taxon>
        <taxon>Prunus</taxon>
    </lineage>
</organism>
<dbReference type="Gene3D" id="3.60.10.10">
    <property type="entry name" value="Endonuclease/exonuclease/phosphatase"/>
    <property type="match status" value="1"/>
</dbReference>
<gene>
    <name evidence="2" type="ORF">L3X38_013043</name>
</gene>
<dbReference type="SUPFAM" id="SSF56219">
    <property type="entry name" value="DNase I-like"/>
    <property type="match status" value="1"/>
</dbReference>
<sequence length="236" mass="26028">MERIKLRLGFSHAFISPSHGLSGGLCLLWHDDIDLFILSDSSNHIDAKCGGIENSIHWRLTGFYCLPSASNGHLSWSLLNSLGLHSKLPWLCFRDFNEVVSLRGKCGGNLRAERQIANFRQALSAYNLVDLGYVGSDFTRQITWRWTSNAGCTMQLLTLFGRLYCLSAGLFIGALNLITCPLLLRFVMPLLLPPLTKGNFISRSCGAIVMVVKTLLEKAGLAPFRGGSSFSSLCKN</sequence>
<proteinExistence type="predicted"/>
<comment type="caution">
    <text evidence="2">The sequence shown here is derived from an EMBL/GenBank/DDBJ whole genome shotgun (WGS) entry which is preliminary data.</text>
</comment>
<evidence type="ECO:0000256" key="1">
    <source>
        <dbReference type="SAM" id="Phobius"/>
    </source>
</evidence>
<evidence type="ECO:0000313" key="2">
    <source>
        <dbReference type="EMBL" id="KAI5345166.1"/>
    </source>
</evidence>
<keyword evidence="1" id="KW-0472">Membrane</keyword>
<keyword evidence="3" id="KW-1185">Reference proteome</keyword>
<name>A0AAD4WMZ9_PRUDU</name>